<organism evidence="11 12">
    <name type="scientific">Actinomycetospora endophytica</name>
    <dbReference type="NCBI Taxonomy" id="2291215"/>
    <lineage>
        <taxon>Bacteria</taxon>
        <taxon>Bacillati</taxon>
        <taxon>Actinomycetota</taxon>
        <taxon>Actinomycetes</taxon>
        <taxon>Pseudonocardiales</taxon>
        <taxon>Pseudonocardiaceae</taxon>
        <taxon>Actinomycetospora</taxon>
    </lineage>
</organism>
<keyword evidence="12" id="KW-1185">Reference proteome</keyword>
<dbReference type="Gene3D" id="3.30.460.10">
    <property type="entry name" value="Beta Polymerase, domain 2"/>
    <property type="match status" value="1"/>
</dbReference>
<feature type="domain" description="ACT" evidence="9">
    <location>
        <begin position="640"/>
        <end position="716"/>
    </location>
</feature>
<dbReference type="HAMAP" id="MF_00277">
    <property type="entry name" value="PII_uridylyl_transf"/>
    <property type="match status" value="1"/>
</dbReference>
<evidence type="ECO:0000313" key="12">
    <source>
        <dbReference type="Proteomes" id="UP001199469"/>
    </source>
</evidence>
<dbReference type="Gene3D" id="1.10.3090.10">
    <property type="entry name" value="cca-adding enzyme, domain 2"/>
    <property type="match status" value="1"/>
</dbReference>
<dbReference type="PIRSF" id="PIRSF006288">
    <property type="entry name" value="PII_uridyltransf"/>
    <property type="match status" value="1"/>
</dbReference>
<dbReference type="PANTHER" id="PTHR47320:SF1">
    <property type="entry name" value="BIFUNCTIONAL URIDYLYLTRANSFERASE_URIDYLYL-REMOVING ENZYME"/>
    <property type="match status" value="1"/>
</dbReference>
<dbReference type="Pfam" id="PF01966">
    <property type="entry name" value="HD"/>
    <property type="match status" value="1"/>
</dbReference>
<dbReference type="SUPFAM" id="SSF55021">
    <property type="entry name" value="ACT-like"/>
    <property type="match status" value="2"/>
</dbReference>
<name>A0ABS8PI97_9PSEU</name>
<comment type="similarity">
    <text evidence="7">Belongs to the GlnD family.</text>
</comment>
<comment type="domain">
    <text evidence="7">Has four distinct domains: an N-terminal nucleotidyltransferase (NT) domain responsible for UTase activity, a central HD domain that encodes UR activity, and two C-terminal ACT domains that seem to have a role in glutamine sensing.</text>
</comment>
<dbReference type="NCBIfam" id="TIGR00277">
    <property type="entry name" value="HDIG"/>
    <property type="match status" value="1"/>
</dbReference>
<dbReference type="EMBL" id="JAJNDB010000007">
    <property type="protein sequence ID" value="MCD2197111.1"/>
    <property type="molecule type" value="Genomic_DNA"/>
</dbReference>
<feature type="region of interest" description="Uridylyltransferase" evidence="7">
    <location>
        <begin position="1"/>
        <end position="340"/>
    </location>
</feature>
<evidence type="ECO:0000256" key="4">
    <source>
        <dbReference type="ARBA" id="ARBA00022801"/>
    </source>
</evidence>
<keyword evidence="2 7" id="KW-0548">Nucleotidyltransferase</keyword>
<accession>A0ABS8PI97</accession>
<evidence type="ECO:0000259" key="9">
    <source>
        <dbReference type="PROSITE" id="PS51671"/>
    </source>
</evidence>
<proteinExistence type="inferred from homology"/>
<comment type="catalytic activity">
    <reaction evidence="7">
        <text>[protein-PII]-L-tyrosine + UTP = [protein-PII]-uridylyl-L-tyrosine + diphosphate</text>
        <dbReference type="Rhea" id="RHEA:13673"/>
        <dbReference type="Rhea" id="RHEA-COMP:12147"/>
        <dbReference type="Rhea" id="RHEA-COMP:12148"/>
        <dbReference type="ChEBI" id="CHEBI:33019"/>
        <dbReference type="ChEBI" id="CHEBI:46398"/>
        <dbReference type="ChEBI" id="CHEBI:46858"/>
        <dbReference type="ChEBI" id="CHEBI:90602"/>
        <dbReference type="EC" id="2.7.7.59"/>
    </reaction>
</comment>
<dbReference type="InterPro" id="IPR006675">
    <property type="entry name" value="HDIG_dom"/>
</dbReference>
<evidence type="ECO:0000259" key="10">
    <source>
        <dbReference type="PROSITE" id="PS51831"/>
    </source>
</evidence>
<dbReference type="EC" id="2.7.7.59" evidence="7"/>
<dbReference type="InterPro" id="IPR002912">
    <property type="entry name" value="ACT_dom"/>
</dbReference>
<dbReference type="InterPro" id="IPR013546">
    <property type="entry name" value="PII_UdlTrfase/GS_AdlTrfase"/>
</dbReference>
<comment type="function">
    <text evidence="7">Modifies, by uridylylation and deuridylylation, the PII regulatory proteins (GlnB and homologs), in response to the nitrogen status of the cell that GlnD senses through the glutamine level. Under low glutamine levels, catalyzes the conversion of the PII proteins and UTP to PII-UMP and PPi, while under higher glutamine levels, GlnD hydrolyzes PII-UMP to PII and UMP (deuridylylation). Thus, controls uridylylation state and activity of the PII proteins, and plays an important role in the regulation of nitrogen metabolism.</text>
</comment>
<keyword evidence="6 7" id="KW-0511">Multifunctional enzyme</keyword>
<dbReference type="CDD" id="cd00077">
    <property type="entry name" value="HDc"/>
    <property type="match status" value="1"/>
</dbReference>
<evidence type="ECO:0000256" key="8">
    <source>
        <dbReference type="SAM" id="MobiDB-lite"/>
    </source>
</evidence>
<dbReference type="CDD" id="cd04900">
    <property type="entry name" value="ACT_UUR-like_1"/>
    <property type="match status" value="1"/>
</dbReference>
<dbReference type="EC" id="3.1.4.-" evidence="7"/>
<dbReference type="InterPro" id="IPR045865">
    <property type="entry name" value="ACT-like_dom_sf"/>
</dbReference>
<keyword evidence="4 7" id="KW-0378">Hydrolase</keyword>
<dbReference type="InterPro" id="IPR043519">
    <property type="entry name" value="NT_sf"/>
</dbReference>
<evidence type="ECO:0000256" key="2">
    <source>
        <dbReference type="ARBA" id="ARBA00022695"/>
    </source>
</evidence>
<dbReference type="NCBIfam" id="NF002895">
    <property type="entry name" value="PRK03381.1"/>
    <property type="match status" value="1"/>
</dbReference>
<evidence type="ECO:0000256" key="6">
    <source>
        <dbReference type="ARBA" id="ARBA00023268"/>
    </source>
</evidence>
<dbReference type="SUPFAM" id="SSF109604">
    <property type="entry name" value="HD-domain/PDEase-like"/>
    <property type="match status" value="1"/>
</dbReference>
<dbReference type="NCBIfam" id="TIGR01693">
    <property type="entry name" value="UTase_glnD"/>
    <property type="match status" value="1"/>
</dbReference>
<dbReference type="RefSeq" id="WP_230738991.1">
    <property type="nucleotide sequence ID" value="NZ_JAJNDB010000007.1"/>
</dbReference>
<evidence type="ECO:0000313" key="11">
    <source>
        <dbReference type="EMBL" id="MCD2197111.1"/>
    </source>
</evidence>
<evidence type="ECO:0000256" key="5">
    <source>
        <dbReference type="ARBA" id="ARBA00022842"/>
    </source>
</evidence>
<dbReference type="InterPro" id="IPR006674">
    <property type="entry name" value="HD_domain"/>
</dbReference>
<dbReference type="CDD" id="cd05401">
    <property type="entry name" value="NT_GlnE_GlnD_like"/>
    <property type="match status" value="1"/>
</dbReference>
<comment type="catalytic activity">
    <reaction evidence="7">
        <text>[protein-PII]-uridylyl-L-tyrosine + H2O = [protein-PII]-L-tyrosine + UMP + H(+)</text>
        <dbReference type="Rhea" id="RHEA:48600"/>
        <dbReference type="Rhea" id="RHEA-COMP:12147"/>
        <dbReference type="Rhea" id="RHEA-COMP:12148"/>
        <dbReference type="ChEBI" id="CHEBI:15377"/>
        <dbReference type="ChEBI" id="CHEBI:15378"/>
        <dbReference type="ChEBI" id="CHEBI:46858"/>
        <dbReference type="ChEBI" id="CHEBI:57865"/>
        <dbReference type="ChEBI" id="CHEBI:90602"/>
    </reaction>
</comment>
<dbReference type="PANTHER" id="PTHR47320">
    <property type="entry name" value="BIFUNCTIONAL URIDYLYLTRANSFERASE/URIDYLYL-REMOVING ENZYME"/>
    <property type="match status" value="1"/>
</dbReference>
<keyword evidence="1 7" id="KW-0808">Transferase</keyword>
<comment type="cofactor">
    <cofactor evidence="7">
        <name>Mg(2+)</name>
        <dbReference type="ChEBI" id="CHEBI:18420"/>
    </cofactor>
</comment>
<gene>
    <name evidence="7" type="primary">glnD</name>
    <name evidence="11" type="ORF">LQ327_27440</name>
</gene>
<feature type="region of interest" description="Disordered" evidence="8">
    <location>
        <begin position="1"/>
        <end position="30"/>
    </location>
</feature>
<feature type="compositionally biased region" description="Low complexity" evidence="8">
    <location>
        <begin position="1"/>
        <end position="18"/>
    </location>
</feature>
<protein>
    <recommendedName>
        <fullName evidence="7">Bifunctional uridylyltransferase/uridylyl-removing enzyme</fullName>
        <shortName evidence="7">UTase/UR</shortName>
    </recommendedName>
    <alternativeName>
        <fullName evidence="7">Bifunctional [protein-PII] modification enzyme</fullName>
    </alternativeName>
    <alternativeName>
        <fullName evidence="7">Bifunctional nitrogen sensor protein</fullName>
    </alternativeName>
    <domain>
        <recommendedName>
            <fullName evidence="7">[Protein-PII] uridylyltransferase</fullName>
            <shortName evidence="7">PII uridylyltransferase</shortName>
            <shortName evidence="7">UTase</shortName>
            <ecNumber evidence="7">2.7.7.59</ecNumber>
        </recommendedName>
    </domain>
    <domain>
        <recommendedName>
            <fullName evidence="7">[Protein-PII]-UMP uridylyl-removing enzyme</fullName>
            <shortName evidence="7">UR</shortName>
            <ecNumber evidence="7">3.1.4.-</ecNumber>
        </recommendedName>
    </domain>
</protein>
<sequence length="848" mass="90363">MVAAGTGPPGTSGSDPTDVGAVPKVSGESDEGAAVDLVRARTALLTPPPGARRLGPAALREALVELHDFWLATRAAAVGVGEGTGTALVAVGALGRRELAPWSDLDLVLVHDGTGRQKGADKIARIADSLWYPLWDAGIGLDHSVRTVGEAVAVATEDLRVALGLLEVRLIAGDAELATRLSSSARQAWRAGMRGRFDELVETTQSRWQRSGEVAHRIEPDLKNGRGGLRDVQLLDALAAAQLVDRPAVDVRSARGLMLDLRTELHRRAGRARDVLQAEDAHELAGIPDLGVTDRYDLARSLSGAARTVVYATDVALRSARAALPKRGLAALRRTPARRGLDEGVVEHAGEIVLAREAQVSRDPALVLRLAAVAARTGLPIAAGTLRRLADAAPELREPWPRTARTELLALLGAGEGMVDVIEALDRTGLWGRLFPEWGAVRDLPPRDRQHVWTVDRHLVEVTRRAGELTTRVSRPDLLLLGALIHDIGKGRDEDHSVVGAELARHIGRRLGLWPSDVDTLAAMVRHHLLLPHTAQRRDPEDPATVQRVVDTLDGDPVLLELLHALAEADALGTGPGVWTPWRATLMGDLVRRCRVVMAGEPVPGPEPLSDDRLALAKSVQSSGRPEVSIDLGEELTTVTMTVAAPDRPGLLSRAAGVLALHSLQVHAAVLVEHDGVAVDSFTVSPRFGRLPEASLLREDLVRVLQGSLDLPARLAAKERDYSSRISTASSASRVLWFDDEATGAVVLELRTADRIGLLYRVAAALENQGVDVRWARVSTLGSSVVDAFCLEASPDPDGEGVEVPHDGPGTGTTVPLDPTRRRAIEAAVMAAAAPGRDADDESGTRVG</sequence>
<comment type="caution">
    <text evidence="11">The sequence shown here is derived from an EMBL/GenBank/DDBJ whole genome shotgun (WGS) entry which is preliminary data.</text>
</comment>
<feature type="region of interest" description="Disordered" evidence="8">
    <location>
        <begin position="796"/>
        <end position="819"/>
    </location>
</feature>
<reference evidence="11 12" key="1">
    <citation type="submission" date="2021-11" db="EMBL/GenBank/DDBJ databases">
        <title>Draft genome sequence of Actinomycetospora sp. SF1 isolated from the rhizosphere soil.</title>
        <authorList>
            <person name="Duangmal K."/>
            <person name="Chantavorakit T."/>
        </authorList>
    </citation>
    <scope>NUCLEOTIDE SEQUENCE [LARGE SCALE GENOMIC DNA]</scope>
    <source>
        <strain evidence="11 12">TBRC 5722</strain>
    </source>
</reference>
<feature type="domain" description="HD" evidence="10">
    <location>
        <begin position="455"/>
        <end position="556"/>
    </location>
</feature>
<evidence type="ECO:0000256" key="3">
    <source>
        <dbReference type="ARBA" id="ARBA00022737"/>
    </source>
</evidence>
<dbReference type="SUPFAM" id="SSF81301">
    <property type="entry name" value="Nucleotidyltransferase"/>
    <property type="match status" value="1"/>
</dbReference>
<dbReference type="PROSITE" id="PS51671">
    <property type="entry name" value="ACT"/>
    <property type="match status" value="1"/>
</dbReference>
<dbReference type="Proteomes" id="UP001199469">
    <property type="component" value="Unassembled WGS sequence"/>
</dbReference>
<evidence type="ECO:0000256" key="7">
    <source>
        <dbReference type="HAMAP-Rule" id="MF_00277"/>
    </source>
</evidence>
<dbReference type="InterPro" id="IPR010043">
    <property type="entry name" value="UTase/UR"/>
</dbReference>
<keyword evidence="3" id="KW-0677">Repeat</keyword>
<comment type="activity regulation">
    <text evidence="7">Uridylyltransferase (UTase) activity is inhibited by glutamine, while glutamine activates uridylyl-removing (UR) activity.</text>
</comment>
<dbReference type="GO" id="GO:0008773">
    <property type="term" value="F:[protein-PII] uridylyltransferase activity"/>
    <property type="evidence" value="ECO:0007669"/>
    <property type="project" value="UniProtKB-EC"/>
</dbReference>
<dbReference type="InterPro" id="IPR003607">
    <property type="entry name" value="HD/PDEase_dom"/>
</dbReference>
<evidence type="ECO:0000256" key="1">
    <source>
        <dbReference type="ARBA" id="ARBA00022679"/>
    </source>
</evidence>
<dbReference type="SMART" id="SM00471">
    <property type="entry name" value="HDc"/>
    <property type="match status" value="1"/>
</dbReference>
<keyword evidence="5 7" id="KW-0460">Magnesium</keyword>
<dbReference type="PROSITE" id="PS51831">
    <property type="entry name" value="HD"/>
    <property type="match status" value="1"/>
</dbReference>
<comment type="caution">
    <text evidence="7">Lacks conserved residue(s) required for the propagation of feature annotation.</text>
</comment>
<dbReference type="Pfam" id="PF08335">
    <property type="entry name" value="GlnD_UR_UTase"/>
    <property type="match status" value="1"/>
</dbReference>